<keyword evidence="16" id="KW-1185">Reference proteome</keyword>
<evidence type="ECO:0000256" key="10">
    <source>
        <dbReference type="ARBA" id="ARBA00023159"/>
    </source>
</evidence>
<keyword evidence="6" id="KW-0158">Chromosome</keyword>
<dbReference type="RefSeq" id="XP_031850784.1">
    <property type="nucleotide sequence ID" value="XM_031994893.1"/>
</dbReference>
<evidence type="ECO:0000256" key="13">
    <source>
        <dbReference type="ARBA" id="ARBA00025393"/>
    </source>
</evidence>
<comment type="similarity">
    <text evidence="3">Belongs to the GON7 family.</text>
</comment>
<accession>A0A5E8AYR0</accession>
<evidence type="ECO:0000256" key="12">
    <source>
        <dbReference type="ARBA" id="ARBA00023242"/>
    </source>
</evidence>
<evidence type="ECO:0000256" key="4">
    <source>
        <dbReference type="ARBA" id="ARBA00011534"/>
    </source>
</evidence>
<keyword evidence="8" id="KW-0779">Telomere</keyword>
<dbReference type="GO" id="GO:0008033">
    <property type="term" value="P:tRNA processing"/>
    <property type="evidence" value="ECO:0007669"/>
    <property type="project" value="UniProtKB-KW"/>
</dbReference>
<dbReference type="AlphaFoldDB" id="A0A5E8AYR0"/>
<sequence>MSQPIAIYSAPEVMSVTLTPEPIEQLRKMNQLTEGEEDRDAASVPEAGTRLGDLRRQIVSLQRATNAFLTDRMREHQEEERGEEGKEEDEEDDNDE</sequence>
<name>A0A5E8AYR0_9ASCO</name>
<dbReference type="GeneID" id="43578993"/>
<dbReference type="GO" id="GO:0000781">
    <property type="term" value="C:chromosome, telomeric region"/>
    <property type="evidence" value="ECO:0007669"/>
    <property type="project" value="UniProtKB-SubCell"/>
</dbReference>
<dbReference type="GO" id="GO:0005634">
    <property type="term" value="C:nucleus"/>
    <property type="evidence" value="ECO:0007669"/>
    <property type="project" value="UniProtKB-SubCell"/>
</dbReference>
<evidence type="ECO:0000256" key="9">
    <source>
        <dbReference type="ARBA" id="ARBA00023015"/>
    </source>
</evidence>
<keyword evidence="10" id="KW-0010">Activator</keyword>
<gene>
    <name evidence="15" type="ORF">SAPINGB_P000169</name>
</gene>
<comment type="subunit">
    <text evidence="4">Component of the EKC/KEOPS complex composed of at least BUD32, CGI121, GON7, KAE1 and PCC1; the whole complex dimerizes.</text>
</comment>
<evidence type="ECO:0000256" key="8">
    <source>
        <dbReference type="ARBA" id="ARBA00022895"/>
    </source>
</evidence>
<protein>
    <recommendedName>
        <fullName evidence="5">EKC/KEOPS complex subunit GON7</fullName>
    </recommendedName>
</protein>
<comment type="function">
    <text evidence="13">Component of the EKC/KEOPS complex that is required for the formation of a threonylcarbamoyl group on adenosine at position 37 (t(6)A37) in tRNAs that read codons beginning with adenine. The complex is probably involved in the transfer of the threonylcarbamoyl moiety of threonylcarbamoyl-AMP (TC-AMP) to the N6 group of A37. GON7 likely plays a supporting role to the catalytic subunit KAE1 in the complex. The EKC/KEOPS complex also promotes both telomere uncapping and telomere elongation. The complex is required for efficient recruitment of transcriptional coactivators.</text>
</comment>
<evidence type="ECO:0000256" key="14">
    <source>
        <dbReference type="SAM" id="MobiDB-lite"/>
    </source>
</evidence>
<feature type="region of interest" description="Disordered" evidence="14">
    <location>
        <begin position="66"/>
        <end position="96"/>
    </location>
</feature>
<evidence type="ECO:0000256" key="5">
    <source>
        <dbReference type="ARBA" id="ARBA00019746"/>
    </source>
</evidence>
<reference evidence="15 16" key="1">
    <citation type="submission" date="2019-09" db="EMBL/GenBank/DDBJ databases">
        <authorList>
            <person name="Brejova B."/>
        </authorList>
    </citation>
    <scope>NUCLEOTIDE SEQUENCE [LARGE SCALE GENOMIC DNA]</scope>
</reference>
<keyword evidence="9" id="KW-0805">Transcription regulation</keyword>
<evidence type="ECO:0000313" key="16">
    <source>
        <dbReference type="Proteomes" id="UP000398389"/>
    </source>
</evidence>
<evidence type="ECO:0000256" key="7">
    <source>
        <dbReference type="ARBA" id="ARBA00022694"/>
    </source>
</evidence>
<evidence type="ECO:0000256" key="11">
    <source>
        <dbReference type="ARBA" id="ARBA00023163"/>
    </source>
</evidence>
<dbReference type="Pfam" id="PF08738">
    <property type="entry name" value="Gon7"/>
    <property type="match status" value="1"/>
</dbReference>
<keyword evidence="7" id="KW-0819">tRNA processing</keyword>
<feature type="compositionally biased region" description="Acidic residues" evidence="14">
    <location>
        <begin position="80"/>
        <end position="96"/>
    </location>
</feature>
<dbReference type="Proteomes" id="UP000398389">
    <property type="component" value="Unassembled WGS sequence"/>
</dbReference>
<evidence type="ECO:0000256" key="6">
    <source>
        <dbReference type="ARBA" id="ARBA00022454"/>
    </source>
</evidence>
<evidence type="ECO:0000256" key="2">
    <source>
        <dbReference type="ARBA" id="ARBA00004574"/>
    </source>
</evidence>
<evidence type="ECO:0000256" key="1">
    <source>
        <dbReference type="ARBA" id="ARBA00004123"/>
    </source>
</evidence>
<evidence type="ECO:0000256" key="3">
    <source>
        <dbReference type="ARBA" id="ARBA00008529"/>
    </source>
</evidence>
<evidence type="ECO:0000313" key="15">
    <source>
        <dbReference type="EMBL" id="VVT43834.1"/>
    </source>
</evidence>
<organism evidence="15 16">
    <name type="scientific">Magnusiomyces paraingens</name>
    <dbReference type="NCBI Taxonomy" id="2606893"/>
    <lineage>
        <taxon>Eukaryota</taxon>
        <taxon>Fungi</taxon>
        <taxon>Dikarya</taxon>
        <taxon>Ascomycota</taxon>
        <taxon>Saccharomycotina</taxon>
        <taxon>Dipodascomycetes</taxon>
        <taxon>Dipodascales</taxon>
        <taxon>Dipodascaceae</taxon>
        <taxon>Magnusiomyces</taxon>
    </lineage>
</organism>
<proteinExistence type="inferred from homology"/>
<dbReference type="EMBL" id="CABVLU010000001">
    <property type="protein sequence ID" value="VVT43834.1"/>
    <property type="molecule type" value="Genomic_DNA"/>
</dbReference>
<keyword evidence="12" id="KW-0539">Nucleus</keyword>
<comment type="subcellular location">
    <subcellularLocation>
        <location evidence="2">Chromosome</location>
        <location evidence="2">Telomere</location>
    </subcellularLocation>
    <subcellularLocation>
        <location evidence="1">Nucleus</location>
    </subcellularLocation>
</comment>
<keyword evidence="11" id="KW-0804">Transcription</keyword>
<dbReference type="InterPro" id="IPR014849">
    <property type="entry name" value="EKC/KEOPS_Gon7"/>
</dbReference>